<comment type="caution">
    <text evidence="9">The sequence shown here is derived from an EMBL/GenBank/DDBJ whole genome shotgun (WGS) entry which is preliminary data.</text>
</comment>
<evidence type="ECO:0000256" key="5">
    <source>
        <dbReference type="ARBA" id="ARBA00022989"/>
    </source>
</evidence>
<proteinExistence type="inferred from homology"/>
<comment type="subcellular location">
    <subcellularLocation>
        <location evidence="1">Cell membrane</location>
        <topology evidence="1">Multi-pass membrane protein</topology>
    </subcellularLocation>
</comment>
<feature type="transmembrane region" description="Helical" evidence="8">
    <location>
        <begin position="62"/>
        <end position="80"/>
    </location>
</feature>
<keyword evidence="5 8" id="KW-1133">Transmembrane helix</keyword>
<comment type="similarity">
    <text evidence="7">Belongs to the GntP permease family.</text>
</comment>
<dbReference type="EMBL" id="JSFK01000008">
    <property type="protein sequence ID" value="KHA72991.1"/>
    <property type="molecule type" value="Genomic_DNA"/>
</dbReference>
<feature type="transmembrane region" description="Helical" evidence="8">
    <location>
        <begin position="301"/>
        <end position="324"/>
    </location>
</feature>
<evidence type="ECO:0000256" key="1">
    <source>
        <dbReference type="ARBA" id="ARBA00004651"/>
    </source>
</evidence>
<feature type="transmembrane region" description="Helical" evidence="8">
    <location>
        <begin position="270"/>
        <end position="289"/>
    </location>
</feature>
<evidence type="ECO:0000256" key="3">
    <source>
        <dbReference type="ARBA" id="ARBA00022475"/>
    </source>
</evidence>
<dbReference type="Pfam" id="PF02447">
    <property type="entry name" value="GntP_permease"/>
    <property type="match status" value="1"/>
</dbReference>
<keyword evidence="3" id="KW-1003">Cell membrane</keyword>
<dbReference type="OrthoDB" id="9787129at2"/>
<evidence type="ECO:0000256" key="2">
    <source>
        <dbReference type="ARBA" id="ARBA00022448"/>
    </source>
</evidence>
<dbReference type="PIRSF" id="PIRSF002746">
    <property type="entry name" value="Gluconate_transporter"/>
    <property type="match status" value="1"/>
</dbReference>
<dbReference type="NCBIfam" id="TIGR00791">
    <property type="entry name" value="gntP"/>
    <property type="match status" value="1"/>
</dbReference>
<accession>A0A0A6FJS3</accession>
<dbReference type="Proteomes" id="UP000030564">
    <property type="component" value="Unassembled WGS sequence"/>
</dbReference>
<feature type="transmembrane region" description="Helical" evidence="8">
    <location>
        <begin position="231"/>
        <end position="250"/>
    </location>
</feature>
<sequence>MFGMSHETFLLLDAVVTVIGLIILITKFKIHPFISLTIAAAFLGLTSGMPIGTIIKAFQDGFGGVLGFVGIILALGTMLGKMMAESGGADQIAQTLIRAFGKDKVQWAMMFAAFLVGIPLFFEIGFVLLIPLVFIVARRTGVSIIKIGIPLLAGLSAVHGLVPPHPGPLLAIGVFGADIGKTILYGLIVALPTAIIAGPIFGTFIAKHIPGHPNQELVDQLARENDDSTTLPSFSITLITVLLPVFLMLLKTFADVALPDGHFFRTWMDMIGHPISALLLALLLSLYTFGHKQGIGSQQMLKWLDASLAPTAAIILIIGAGGGFKQMLVTSGVGDVIGHMAVSAQISPILLAWLVAAVIRIATGSATVATITGAGIVVPVVGMIPGVNRELLVLATGAGSLILSHVNDAGFWLVKQYFNMTVAETFKTWTAMETILSIVALGFILLLSLFV</sequence>
<feature type="transmembrane region" description="Helical" evidence="8">
    <location>
        <begin position="144"/>
        <end position="162"/>
    </location>
</feature>
<keyword evidence="2" id="KW-0813">Transport</keyword>
<feature type="transmembrane region" description="Helical" evidence="8">
    <location>
        <begin position="107"/>
        <end position="137"/>
    </location>
</feature>
<feature type="transmembrane region" description="Helical" evidence="8">
    <location>
        <begin position="426"/>
        <end position="450"/>
    </location>
</feature>
<feature type="transmembrane region" description="Helical" evidence="8">
    <location>
        <begin position="366"/>
        <end position="385"/>
    </location>
</feature>
<dbReference type="PATRIC" id="fig|587753.9.peg.5814"/>
<gene>
    <name evidence="9" type="ORF">NZ35_12625</name>
</gene>
<dbReference type="GO" id="GO:0005886">
    <property type="term" value="C:plasma membrane"/>
    <property type="evidence" value="ECO:0007669"/>
    <property type="project" value="UniProtKB-SubCell"/>
</dbReference>
<evidence type="ECO:0000256" key="4">
    <source>
        <dbReference type="ARBA" id="ARBA00022692"/>
    </source>
</evidence>
<dbReference type="InterPro" id="IPR003474">
    <property type="entry name" value="Glcn_transporter"/>
</dbReference>
<feature type="transmembrane region" description="Helical" evidence="8">
    <location>
        <begin position="336"/>
        <end position="359"/>
    </location>
</feature>
<feature type="transmembrane region" description="Helical" evidence="8">
    <location>
        <begin position="34"/>
        <end position="55"/>
    </location>
</feature>
<evidence type="ECO:0000313" key="9">
    <source>
        <dbReference type="EMBL" id="KHA72991.1"/>
    </source>
</evidence>
<feature type="transmembrane region" description="Helical" evidence="8">
    <location>
        <begin position="182"/>
        <end position="206"/>
    </location>
</feature>
<organism evidence="9 10">
    <name type="scientific">Pseudomonas chlororaphis</name>
    <dbReference type="NCBI Taxonomy" id="587753"/>
    <lineage>
        <taxon>Bacteria</taxon>
        <taxon>Pseudomonadati</taxon>
        <taxon>Pseudomonadota</taxon>
        <taxon>Gammaproteobacteria</taxon>
        <taxon>Pseudomonadales</taxon>
        <taxon>Pseudomonadaceae</taxon>
        <taxon>Pseudomonas</taxon>
    </lineage>
</organism>
<evidence type="ECO:0000256" key="7">
    <source>
        <dbReference type="ARBA" id="ARBA00049663"/>
    </source>
</evidence>
<protein>
    <submittedName>
        <fullName evidence="9">Permease DsdX</fullName>
    </submittedName>
</protein>
<name>A0A0A6FJS3_9PSED</name>
<keyword evidence="6 8" id="KW-0472">Membrane</keyword>
<keyword evidence="4 8" id="KW-0812">Transmembrane</keyword>
<evidence type="ECO:0000256" key="6">
    <source>
        <dbReference type="ARBA" id="ARBA00023136"/>
    </source>
</evidence>
<dbReference type="PANTHER" id="PTHR30354">
    <property type="entry name" value="GNT FAMILY GLUCONATE TRANSPORTER"/>
    <property type="match status" value="1"/>
</dbReference>
<evidence type="ECO:0000313" key="10">
    <source>
        <dbReference type="Proteomes" id="UP000030564"/>
    </source>
</evidence>
<dbReference type="AlphaFoldDB" id="A0A0A6FJS3"/>
<evidence type="ECO:0000256" key="8">
    <source>
        <dbReference type="SAM" id="Phobius"/>
    </source>
</evidence>
<dbReference type="GO" id="GO:0015128">
    <property type="term" value="F:gluconate transmembrane transporter activity"/>
    <property type="evidence" value="ECO:0007669"/>
    <property type="project" value="InterPro"/>
</dbReference>
<feature type="transmembrane region" description="Helical" evidence="8">
    <location>
        <begin position="9"/>
        <end position="28"/>
    </location>
</feature>
<dbReference type="PANTHER" id="PTHR30354:SF22">
    <property type="entry name" value="HIGH-AFFINITY GLUCONATE TRANSPORTER"/>
    <property type="match status" value="1"/>
</dbReference>
<reference evidence="9 10" key="1">
    <citation type="submission" date="2014-10" db="EMBL/GenBank/DDBJ databases">
        <title>Draft genome sequence of Pseudomonas chlororaphis EA105.</title>
        <authorList>
            <person name="McCully L.M."/>
            <person name="Bitzer A.S."/>
            <person name="Spence C."/>
            <person name="Bais H."/>
            <person name="Silby M.W."/>
        </authorList>
    </citation>
    <scope>NUCLEOTIDE SEQUENCE [LARGE SCALE GENOMIC DNA]</scope>
    <source>
        <strain evidence="9 10">EA105</strain>
    </source>
</reference>